<evidence type="ECO:0008006" key="3">
    <source>
        <dbReference type="Google" id="ProtNLM"/>
    </source>
</evidence>
<protein>
    <recommendedName>
        <fullName evidence="3">Fibronectin type-III domain-containing protein</fullName>
    </recommendedName>
</protein>
<organism evidence="1 2">
    <name type="scientific">Sporocytophaga myxococcoides</name>
    <dbReference type="NCBI Taxonomy" id="153721"/>
    <lineage>
        <taxon>Bacteria</taxon>
        <taxon>Pseudomonadati</taxon>
        <taxon>Bacteroidota</taxon>
        <taxon>Cytophagia</taxon>
        <taxon>Cytophagales</taxon>
        <taxon>Cytophagaceae</taxon>
        <taxon>Sporocytophaga</taxon>
    </lineage>
</organism>
<dbReference type="Pfam" id="PF13585">
    <property type="entry name" value="CHU_C"/>
    <property type="match status" value="1"/>
</dbReference>
<evidence type="ECO:0000313" key="2">
    <source>
        <dbReference type="Proteomes" id="UP000030185"/>
    </source>
</evidence>
<dbReference type="Gene3D" id="2.60.40.10">
    <property type="entry name" value="Immunoglobulins"/>
    <property type="match status" value="1"/>
</dbReference>
<evidence type="ECO:0000313" key="1">
    <source>
        <dbReference type="EMBL" id="GAL83283.1"/>
    </source>
</evidence>
<accession>A0A098LAV9</accession>
<dbReference type="eggNOG" id="COG3291">
    <property type="taxonomic scope" value="Bacteria"/>
</dbReference>
<dbReference type="OrthoDB" id="631648at2"/>
<dbReference type="Proteomes" id="UP000030185">
    <property type="component" value="Unassembled WGS sequence"/>
</dbReference>
<gene>
    <name evidence="1" type="ORF">MYP_509</name>
</gene>
<comment type="caution">
    <text evidence="1">The sequence shown here is derived from an EMBL/GenBank/DDBJ whole genome shotgun (WGS) entry which is preliminary data.</text>
</comment>
<name>A0A098LAV9_9BACT</name>
<reference evidence="1 2" key="1">
    <citation type="submission" date="2014-09" db="EMBL/GenBank/DDBJ databases">
        <title>Sporocytophaga myxococcoides PG-01 genome sequencing.</title>
        <authorList>
            <person name="Liu L."/>
            <person name="Gao P.J."/>
            <person name="Chen G.J."/>
            <person name="Wang L.S."/>
        </authorList>
    </citation>
    <scope>NUCLEOTIDE SEQUENCE [LARGE SCALE GENOMIC DNA]</scope>
    <source>
        <strain evidence="1 2">PG-01</strain>
    </source>
</reference>
<dbReference type="InterPro" id="IPR013783">
    <property type="entry name" value="Ig-like_fold"/>
</dbReference>
<proteinExistence type="predicted"/>
<dbReference type="STRING" id="153721.MYP_509"/>
<dbReference type="AlphaFoldDB" id="A0A098LAV9"/>
<dbReference type="EMBL" id="BBLT01000001">
    <property type="protein sequence ID" value="GAL83283.1"/>
    <property type="molecule type" value="Genomic_DNA"/>
</dbReference>
<keyword evidence="2" id="KW-1185">Reference proteome</keyword>
<dbReference type="NCBIfam" id="TIGR04131">
    <property type="entry name" value="Bac_Flav_CTERM"/>
    <property type="match status" value="1"/>
</dbReference>
<sequence length="629" mass="69945">MIQFVKYFFGVILLFHCFYSIGQEKFDLSADTICVGDLLTISDDNKPNTYYNFHGSNLDTCGTIPNAITYDNYVACKSYIYKKSGSYVIDQIINSYTAKKTVVVMDKLPPAFEVFRCISNQVKIRITDTYYHEYLLDYGTGPIAVNSGQELIVTLAGPTAIKLTGRFRPTLCGNSATQNVTPFSVLPVPQLNKVIANNFSQSSGSINILFSVSTSFNQYKVERDINYSGIFTPIDTIDGTNTSFLDENLNTENNSYCYRISAFDDCNNMSSSSTICSSPFSVSAINNANNINWTQYHQPGFQSYEILKNSVTLSTFTSSNTTTISDTDIKCGKEDCYKLITHLISGGVFESPAICVKGISNNIPTAISNLNSTIENNQVKILWSSSVSSIPKYTILKSTNGGSPEIITEVKQQPYFTSINFLDSDCYQIEFSDSCGNKSPLSNQTCPVVLTLEESETENMLQWTPYSGFVSGISKYVIVKSDLSGNILKEIDAGTSLSFTDTEIDPHTSVGFTYYIKAIPAGIEVIPFSQSNIKTVKYEIQIFTPTAFTPDKDGINDVFIPKGKFFTEFEMTVFNRWGEIVFHSTDINNGWDGLYKGDVAKQDSYAYLIKAKDNRGREKVYKGTVTLLR</sequence>
<dbReference type="RefSeq" id="WP_045457924.1">
    <property type="nucleotide sequence ID" value="NZ_BBLT01000001.1"/>
</dbReference>
<dbReference type="InterPro" id="IPR026341">
    <property type="entry name" value="T9SS_type_B"/>
</dbReference>